<dbReference type="SMART" id="SM00448">
    <property type="entry name" value="REC"/>
    <property type="match status" value="1"/>
</dbReference>
<dbReference type="InterPro" id="IPR003593">
    <property type="entry name" value="AAA+_ATPase"/>
</dbReference>
<evidence type="ECO:0000256" key="6">
    <source>
        <dbReference type="ARBA" id="ARBA00023012"/>
    </source>
</evidence>
<dbReference type="PROSITE" id="PS00688">
    <property type="entry name" value="SIGMA54_INTERACT_3"/>
    <property type="match status" value="1"/>
</dbReference>
<dbReference type="OrthoDB" id="5297379at2"/>
<keyword evidence="10" id="KW-0597">Phosphoprotein</keyword>
<dbReference type="PANTHER" id="PTHR32071:SF121">
    <property type="entry name" value="SIGMA L-DEPENDENT TRANSCRIPTIONAL REGULATOR YQIR-RELATED"/>
    <property type="match status" value="1"/>
</dbReference>
<dbReference type="InterPro" id="IPR001789">
    <property type="entry name" value="Sig_transdc_resp-reg_receiver"/>
</dbReference>
<evidence type="ECO:0000313" key="13">
    <source>
        <dbReference type="EMBL" id="PQV56672.1"/>
    </source>
</evidence>
<keyword evidence="7" id="KW-0805">Transcription regulation</keyword>
<comment type="subunit">
    <text evidence="2">Interacts with sigma-54.</text>
</comment>
<comment type="function">
    <text evidence="1">Required for activation of most nif operons, which are directly involved in nitrogen fixation.</text>
</comment>
<evidence type="ECO:0000256" key="8">
    <source>
        <dbReference type="ARBA" id="ARBA00023159"/>
    </source>
</evidence>
<dbReference type="SUPFAM" id="SSF52540">
    <property type="entry name" value="P-loop containing nucleoside triphosphate hydrolases"/>
    <property type="match status" value="1"/>
</dbReference>
<dbReference type="SUPFAM" id="SSF52172">
    <property type="entry name" value="CheY-like"/>
    <property type="match status" value="1"/>
</dbReference>
<proteinExistence type="predicted"/>
<keyword evidence="4" id="KW-0547">Nucleotide-binding</keyword>
<evidence type="ECO:0000256" key="5">
    <source>
        <dbReference type="ARBA" id="ARBA00022840"/>
    </source>
</evidence>
<dbReference type="SMART" id="SM00382">
    <property type="entry name" value="AAA"/>
    <property type="match status" value="1"/>
</dbReference>
<dbReference type="PROSITE" id="PS00675">
    <property type="entry name" value="SIGMA54_INTERACT_1"/>
    <property type="match status" value="1"/>
</dbReference>
<dbReference type="GO" id="GO:0005524">
    <property type="term" value="F:ATP binding"/>
    <property type="evidence" value="ECO:0007669"/>
    <property type="project" value="UniProtKB-KW"/>
</dbReference>
<dbReference type="Gene3D" id="1.10.8.60">
    <property type="match status" value="1"/>
</dbReference>
<dbReference type="CDD" id="cd00009">
    <property type="entry name" value="AAA"/>
    <property type="match status" value="1"/>
</dbReference>
<comment type="caution">
    <text evidence="13">The sequence shown here is derived from an EMBL/GenBank/DDBJ whole genome shotgun (WGS) entry which is preliminary data.</text>
</comment>
<evidence type="ECO:0000256" key="10">
    <source>
        <dbReference type="PROSITE-ProRule" id="PRU00169"/>
    </source>
</evidence>
<dbReference type="Pfam" id="PF00072">
    <property type="entry name" value="Response_reg"/>
    <property type="match status" value="1"/>
</dbReference>
<feature type="domain" description="Response regulatory" evidence="12">
    <location>
        <begin position="5"/>
        <end position="116"/>
    </location>
</feature>
<dbReference type="RefSeq" id="WP_105514840.1">
    <property type="nucleotide sequence ID" value="NZ_PVEP01000004.1"/>
</dbReference>
<dbReference type="FunFam" id="3.40.50.300:FF:000006">
    <property type="entry name" value="DNA-binding transcriptional regulator NtrC"/>
    <property type="match status" value="1"/>
</dbReference>
<keyword evidence="14" id="KW-1185">Reference proteome</keyword>
<keyword evidence="13" id="KW-0238">DNA-binding</keyword>
<feature type="modified residue" description="4-aspartylphosphate" evidence="10">
    <location>
        <position position="54"/>
    </location>
</feature>
<dbReference type="InterPro" id="IPR058031">
    <property type="entry name" value="AAA_lid_NorR"/>
</dbReference>
<dbReference type="AlphaFoldDB" id="A0A2S8S7B2"/>
<evidence type="ECO:0000313" key="14">
    <source>
        <dbReference type="Proteomes" id="UP000238338"/>
    </source>
</evidence>
<organism evidence="13 14">
    <name type="scientific">Albidovulum denitrificans</name>
    <dbReference type="NCBI Taxonomy" id="404881"/>
    <lineage>
        <taxon>Bacteria</taxon>
        <taxon>Pseudomonadati</taxon>
        <taxon>Pseudomonadota</taxon>
        <taxon>Alphaproteobacteria</taxon>
        <taxon>Rhodobacterales</taxon>
        <taxon>Paracoccaceae</taxon>
        <taxon>Albidovulum</taxon>
    </lineage>
</organism>
<dbReference type="Gene3D" id="3.40.50.2300">
    <property type="match status" value="1"/>
</dbReference>
<dbReference type="SUPFAM" id="SSF46689">
    <property type="entry name" value="Homeodomain-like"/>
    <property type="match status" value="1"/>
</dbReference>
<evidence type="ECO:0000256" key="3">
    <source>
        <dbReference type="ARBA" id="ARBA00015308"/>
    </source>
</evidence>
<sequence>MAEPNIIVIEDDRNLNALLSGQLAEEGFRVTSAHSCREGRALLEGSEPNLMIIDIRLPDGDGFEFIRQYGEIFPIIVLTAYGTVDQAVEAVQAGASDYLLKPISFDALKVAIGRALATVELKRDVQYWQKRAQKDLNVTIVGNSPKVAHMRHLIELYAVTDSSLLIVGESGVGKELVAHAIHKKSDRKNGRFVAVDCDPAQESNVAQELFGEEQTMRGGARREGMLAIAQNGTIYVNNVAEMSLALQSKLLRVMETGTFRRVGGTQDLVTNVRILAATSSNLQARIADDRFRSELFYRLNAFCIEVPPLRDRLTDVPLLAEHFLKYRNFQRGIDKRLAADTIAALTDYAWPGNVRELRNAIERGVIMSGQEEEITAAHVGISATRSAAGDHGGVVLGFDYEPTMEEVRDHYIRMLLRRYDGNRRKVAGILGISERNTYRLVGKLEVDGETGGLGGAAE</sequence>
<evidence type="ECO:0000259" key="12">
    <source>
        <dbReference type="PROSITE" id="PS50110"/>
    </source>
</evidence>
<dbReference type="InterPro" id="IPR025944">
    <property type="entry name" value="Sigma_54_int_dom_CS"/>
</dbReference>
<keyword evidence="8" id="KW-0010">Activator</keyword>
<dbReference type="InterPro" id="IPR027417">
    <property type="entry name" value="P-loop_NTPase"/>
</dbReference>
<evidence type="ECO:0000256" key="2">
    <source>
        <dbReference type="ARBA" id="ARBA00011135"/>
    </source>
</evidence>
<dbReference type="InterPro" id="IPR011006">
    <property type="entry name" value="CheY-like_superfamily"/>
</dbReference>
<gene>
    <name evidence="13" type="ORF">LX70_02245</name>
</gene>
<dbReference type="InterPro" id="IPR009057">
    <property type="entry name" value="Homeodomain-like_sf"/>
</dbReference>
<reference evidence="13 14" key="1">
    <citation type="submission" date="2018-02" db="EMBL/GenBank/DDBJ databases">
        <title>Genomic Encyclopedia of Archaeal and Bacterial Type Strains, Phase II (KMG-II): from individual species to whole genera.</title>
        <authorList>
            <person name="Goeker M."/>
        </authorList>
    </citation>
    <scope>NUCLEOTIDE SEQUENCE [LARGE SCALE GENOMIC DNA]</scope>
    <source>
        <strain evidence="13 14">DSM 18921</strain>
    </source>
</reference>
<dbReference type="PROSITE" id="PS50045">
    <property type="entry name" value="SIGMA54_INTERACT_4"/>
    <property type="match status" value="1"/>
</dbReference>
<dbReference type="PANTHER" id="PTHR32071">
    <property type="entry name" value="TRANSCRIPTIONAL REGULATORY PROTEIN"/>
    <property type="match status" value="1"/>
</dbReference>
<keyword evidence="6" id="KW-0902">Two-component regulatory system</keyword>
<evidence type="ECO:0000256" key="1">
    <source>
        <dbReference type="ARBA" id="ARBA00002167"/>
    </source>
</evidence>
<dbReference type="PROSITE" id="PS50110">
    <property type="entry name" value="RESPONSE_REGULATORY"/>
    <property type="match status" value="1"/>
</dbReference>
<dbReference type="InterPro" id="IPR025662">
    <property type="entry name" value="Sigma_54_int_dom_ATP-bd_1"/>
</dbReference>
<dbReference type="Proteomes" id="UP000238338">
    <property type="component" value="Unassembled WGS sequence"/>
</dbReference>
<feature type="domain" description="Sigma-54 factor interaction" evidence="11">
    <location>
        <begin position="140"/>
        <end position="366"/>
    </location>
</feature>
<evidence type="ECO:0000259" key="11">
    <source>
        <dbReference type="PROSITE" id="PS50045"/>
    </source>
</evidence>
<dbReference type="Pfam" id="PF00158">
    <property type="entry name" value="Sigma54_activat"/>
    <property type="match status" value="1"/>
</dbReference>
<dbReference type="Gene3D" id="1.10.10.60">
    <property type="entry name" value="Homeodomain-like"/>
    <property type="match status" value="1"/>
</dbReference>
<protein>
    <recommendedName>
        <fullName evidence="3">Nif-specific regulatory protein</fullName>
    </recommendedName>
</protein>
<evidence type="ECO:0000256" key="9">
    <source>
        <dbReference type="ARBA" id="ARBA00023163"/>
    </source>
</evidence>
<dbReference type="Gene3D" id="3.40.50.300">
    <property type="entry name" value="P-loop containing nucleotide triphosphate hydrolases"/>
    <property type="match status" value="1"/>
</dbReference>
<dbReference type="EMBL" id="PVEP01000004">
    <property type="protein sequence ID" value="PQV56672.1"/>
    <property type="molecule type" value="Genomic_DNA"/>
</dbReference>
<dbReference type="InterPro" id="IPR002078">
    <property type="entry name" value="Sigma_54_int"/>
</dbReference>
<keyword evidence="9" id="KW-0804">Transcription</keyword>
<dbReference type="GO" id="GO:0003677">
    <property type="term" value="F:DNA binding"/>
    <property type="evidence" value="ECO:0007669"/>
    <property type="project" value="UniProtKB-KW"/>
</dbReference>
<dbReference type="GO" id="GO:0006355">
    <property type="term" value="P:regulation of DNA-templated transcription"/>
    <property type="evidence" value="ECO:0007669"/>
    <property type="project" value="InterPro"/>
</dbReference>
<name>A0A2S8S7B2_9RHOB</name>
<keyword evidence="5" id="KW-0067">ATP-binding</keyword>
<evidence type="ECO:0000256" key="4">
    <source>
        <dbReference type="ARBA" id="ARBA00022741"/>
    </source>
</evidence>
<accession>A0A2S8S7B2</accession>
<dbReference type="Pfam" id="PF25601">
    <property type="entry name" value="AAA_lid_14"/>
    <property type="match status" value="1"/>
</dbReference>
<dbReference type="GO" id="GO:0000160">
    <property type="term" value="P:phosphorelay signal transduction system"/>
    <property type="evidence" value="ECO:0007669"/>
    <property type="project" value="UniProtKB-KW"/>
</dbReference>
<evidence type="ECO:0000256" key="7">
    <source>
        <dbReference type="ARBA" id="ARBA00023015"/>
    </source>
</evidence>